<feature type="domain" description="Carboxylesterase type B" evidence="4">
    <location>
        <begin position="86"/>
        <end position="599"/>
    </location>
</feature>
<accession>A0A9D4NL37</accession>
<dbReference type="PROSITE" id="PS00941">
    <property type="entry name" value="CARBOXYLESTERASE_B_2"/>
    <property type="match status" value="1"/>
</dbReference>
<reference evidence="5" key="2">
    <citation type="journal article" date="2021" name="World Allergy Organ. J.">
        <title>Chromosome-level assembly of Dermatophagoides farinae genome and transcriptome reveals two novel allergens Der f 37 and Der f 39.</title>
        <authorList>
            <person name="Chen J."/>
            <person name="Cai Z."/>
            <person name="Fan D."/>
            <person name="Hu J."/>
            <person name="Hou Y."/>
            <person name="He Y."/>
            <person name="Zhang Z."/>
            <person name="Zhao Z."/>
            <person name="Gao P."/>
            <person name="Hu W."/>
            <person name="Sun J."/>
            <person name="Li J."/>
            <person name="Ji K."/>
        </authorList>
    </citation>
    <scope>NUCLEOTIDE SEQUENCE</scope>
    <source>
        <strain evidence="5">JKM2019</strain>
    </source>
</reference>
<dbReference type="Proteomes" id="UP000828236">
    <property type="component" value="Unassembled WGS sequence"/>
</dbReference>
<dbReference type="PANTHER" id="PTHR11559">
    <property type="entry name" value="CARBOXYLESTERASE"/>
    <property type="match status" value="1"/>
</dbReference>
<name>A0A9D4NL37_DERFA</name>
<feature type="transmembrane region" description="Helical" evidence="3">
    <location>
        <begin position="14"/>
        <end position="33"/>
    </location>
</feature>
<dbReference type="AlphaFoldDB" id="A0A9D4NL37"/>
<sequence length="657" mass="74695">MTTFTTKNQSRKRWYRLIGAAIVIIILVTLIILSRRDRNNVSNTNASSSLSTSSIFSNSQRDPSRSKTDGKRRQYYSDEMIEYEPLIQLPGIHIKGQVRTVANGKLVASYLSIPYAEPPVDHQPFYQPIKCYQSTFVLSITEVKGLGDETKEDCLFLNIWTPFKEDGQNNKTAKMTGRPVMVFIHGGIFQFGGIGSPELDPSLLVAEKDIIVITMQYRLGVFGFGSSVADENNDNFRSLGLQDQAKALEWIHKYIRSFGGDSNQVTVVGHGAGAISLGFHLMNKDTNKYFKRAVLQGVQGIWNIGIYGMNTKSVPFLMEDSNCDDETVSARDIRACMEKSRIQSIVFMEGQQYLIDKFAIPFVPDYNPLTKQIWDQAKNMVSESRFNDSLLEIMFNKWNIYSPDHEILLGLNSDDDYQFEKYNKITTYIKFGDSSEDDYEYDDENCDNNENKEMDNNSSSSTTTTASKAVAESNSKIDNNKDEAEESNDGDYETEEEEEEERRRRRSLKRKQRQTLEPSKLDKDEMVKLCRLVKMYHVQQEQNSPKGVSSQVSIYRVDPKVLVNLLEEISIAFGSKTNHWLKGLEKYTMNIWGSFATNGLAGLRMSESELSTYDSKIGSTNGPVNLINVGQAKDDENDGQISIRTFDWKQLCPVQMY</sequence>
<feature type="compositionally biased region" description="Low complexity" evidence="2">
    <location>
        <begin position="42"/>
        <end position="59"/>
    </location>
</feature>
<dbReference type="InterPro" id="IPR029058">
    <property type="entry name" value="AB_hydrolase_fold"/>
</dbReference>
<feature type="compositionally biased region" description="Acidic residues" evidence="2">
    <location>
        <begin position="483"/>
        <end position="500"/>
    </location>
</feature>
<feature type="compositionally biased region" description="Acidic residues" evidence="2">
    <location>
        <begin position="437"/>
        <end position="447"/>
    </location>
</feature>
<reference evidence="5" key="1">
    <citation type="submission" date="2020-06" db="EMBL/GenBank/DDBJ databases">
        <authorList>
            <person name="Ji K."/>
            <person name="Li J."/>
        </authorList>
    </citation>
    <scope>NUCLEOTIDE SEQUENCE</scope>
    <source>
        <strain evidence="5">JKM2019</strain>
        <tissue evidence="5">Whole body</tissue>
    </source>
</reference>
<dbReference type="InterPro" id="IPR050309">
    <property type="entry name" value="Type-B_Carboxylest/Lipase"/>
</dbReference>
<proteinExistence type="predicted"/>
<evidence type="ECO:0000256" key="1">
    <source>
        <dbReference type="ARBA" id="ARBA00023180"/>
    </source>
</evidence>
<keyword evidence="3" id="KW-0812">Transmembrane</keyword>
<gene>
    <name evidence="5" type="ORF">HUG17_10150</name>
</gene>
<dbReference type="SUPFAM" id="SSF53474">
    <property type="entry name" value="alpha/beta-Hydrolases"/>
    <property type="match status" value="1"/>
</dbReference>
<dbReference type="EMBL" id="SDOV01000010">
    <property type="protein sequence ID" value="KAH7636180.1"/>
    <property type="molecule type" value="Genomic_DNA"/>
</dbReference>
<feature type="compositionally biased region" description="Basic residues" evidence="2">
    <location>
        <begin position="503"/>
        <end position="513"/>
    </location>
</feature>
<feature type="compositionally biased region" description="Basic and acidic residues" evidence="2">
    <location>
        <begin position="62"/>
        <end position="72"/>
    </location>
</feature>
<evidence type="ECO:0000256" key="2">
    <source>
        <dbReference type="SAM" id="MobiDB-lite"/>
    </source>
</evidence>
<protein>
    <submittedName>
        <fullName evidence="5">Acetylcholinesterase-like protein</fullName>
    </submittedName>
</protein>
<organism evidence="5">
    <name type="scientific">Dermatophagoides farinae</name>
    <name type="common">American house dust mite</name>
    <dbReference type="NCBI Taxonomy" id="6954"/>
    <lineage>
        <taxon>Eukaryota</taxon>
        <taxon>Metazoa</taxon>
        <taxon>Ecdysozoa</taxon>
        <taxon>Arthropoda</taxon>
        <taxon>Chelicerata</taxon>
        <taxon>Arachnida</taxon>
        <taxon>Acari</taxon>
        <taxon>Acariformes</taxon>
        <taxon>Sarcoptiformes</taxon>
        <taxon>Astigmata</taxon>
        <taxon>Psoroptidia</taxon>
        <taxon>Analgoidea</taxon>
        <taxon>Pyroglyphidae</taxon>
        <taxon>Dermatophagoidinae</taxon>
        <taxon>Dermatophagoides</taxon>
    </lineage>
</organism>
<evidence type="ECO:0000256" key="3">
    <source>
        <dbReference type="SAM" id="Phobius"/>
    </source>
</evidence>
<keyword evidence="3" id="KW-1133">Transmembrane helix</keyword>
<feature type="region of interest" description="Disordered" evidence="2">
    <location>
        <begin position="437"/>
        <end position="520"/>
    </location>
</feature>
<evidence type="ECO:0000313" key="5">
    <source>
        <dbReference type="EMBL" id="KAH7636180.1"/>
    </source>
</evidence>
<feature type="region of interest" description="Disordered" evidence="2">
    <location>
        <begin position="42"/>
        <end position="72"/>
    </location>
</feature>
<dbReference type="InterPro" id="IPR002018">
    <property type="entry name" value="CarbesteraseB"/>
</dbReference>
<dbReference type="Pfam" id="PF00135">
    <property type="entry name" value="COesterase"/>
    <property type="match status" value="1"/>
</dbReference>
<comment type="caution">
    <text evidence="5">The sequence shown here is derived from an EMBL/GenBank/DDBJ whole genome shotgun (WGS) entry which is preliminary data.</text>
</comment>
<keyword evidence="3" id="KW-0472">Membrane</keyword>
<evidence type="ECO:0000259" key="4">
    <source>
        <dbReference type="Pfam" id="PF00135"/>
    </source>
</evidence>
<feature type="compositionally biased region" description="Low complexity" evidence="2">
    <location>
        <begin position="456"/>
        <end position="465"/>
    </location>
</feature>
<keyword evidence="1" id="KW-0325">Glycoprotein</keyword>
<dbReference type="Gene3D" id="3.40.50.1820">
    <property type="entry name" value="alpha/beta hydrolase"/>
    <property type="match status" value="1"/>
</dbReference>
<dbReference type="InterPro" id="IPR019819">
    <property type="entry name" value="Carboxylesterase_B_CS"/>
</dbReference>